<evidence type="ECO:0008006" key="9">
    <source>
        <dbReference type="Google" id="ProtNLM"/>
    </source>
</evidence>
<dbReference type="EMBL" id="CP126659">
    <property type="protein sequence ID" value="WJZ99177.1"/>
    <property type="molecule type" value="Genomic_DNA"/>
</dbReference>
<keyword evidence="4 6" id="KW-1133">Transmembrane helix</keyword>
<reference evidence="7 8" key="1">
    <citation type="journal article" date="2023" name="Hortic Res">
        <title>The complete reference genome for grapevine (Vitis vinifera L.) genetics and breeding.</title>
        <authorList>
            <person name="Shi X."/>
            <person name="Cao S."/>
            <person name="Wang X."/>
            <person name="Huang S."/>
            <person name="Wang Y."/>
            <person name="Liu Z."/>
            <person name="Liu W."/>
            <person name="Leng X."/>
            <person name="Peng Y."/>
            <person name="Wang N."/>
            <person name="Wang Y."/>
            <person name="Ma Z."/>
            <person name="Xu X."/>
            <person name="Zhang F."/>
            <person name="Xue H."/>
            <person name="Zhong H."/>
            <person name="Wang Y."/>
            <person name="Zhang K."/>
            <person name="Velt A."/>
            <person name="Avia K."/>
            <person name="Holtgrawe D."/>
            <person name="Grimplet J."/>
            <person name="Matus J.T."/>
            <person name="Ware D."/>
            <person name="Wu X."/>
            <person name="Wang H."/>
            <person name="Liu C."/>
            <person name="Fang Y."/>
            <person name="Rustenholz C."/>
            <person name="Cheng Z."/>
            <person name="Xiao H."/>
            <person name="Zhou Y."/>
        </authorList>
    </citation>
    <scope>NUCLEOTIDE SEQUENCE [LARGE SCALE GENOMIC DNA]</scope>
    <source>
        <strain evidence="8">cv. Pinot noir / PN40024</strain>
        <tissue evidence="7">Leaf</tissue>
    </source>
</reference>
<feature type="transmembrane region" description="Helical" evidence="6">
    <location>
        <begin position="51"/>
        <end position="70"/>
    </location>
</feature>
<keyword evidence="3 6" id="KW-0812">Transmembrane</keyword>
<dbReference type="Pfam" id="PF05078">
    <property type="entry name" value="DUF679"/>
    <property type="match status" value="1"/>
</dbReference>
<gene>
    <name evidence="7" type="ORF">VitviT2T_017643</name>
</gene>
<evidence type="ECO:0000313" key="8">
    <source>
        <dbReference type="Proteomes" id="UP001227230"/>
    </source>
</evidence>
<evidence type="ECO:0000313" key="7">
    <source>
        <dbReference type="EMBL" id="WJZ99177.1"/>
    </source>
</evidence>
<evidence type="ECO:0000256" key="5">
    <source>
        <dbReference type="ARBA" id="ARBA00023136"/>
    </source>
</evidence>
<dbReference type="Proteomes" id="UP001227230">
    <property type="component" value="Chromosome 12"/>
</dbReference>
<comment type="similarity">
    <text evidence="2">Belongs to the plant DMP1 protein family.</text>
</comment>
<dbReference type="PANTHER" id="PTHR31621:SF6">
    <property type="entry name" value="PROTEIN DMP7"/>
    <property type="match status" value="1"/>
</dbReference>
<accession>A0ABY9CV02</accession>
<evidence type="ECO:0000256" key="6">
    <source>
        <dbReference type="SAM" id="Phobius"/>
    </source>
</evidence>
<name>A0ABY9CV02_VITVI</name>
<evidence type="ECO:0000256" key="3">
    <source>
        <dbReference type="ARBA" id="ARBA00022692"/>
    </source>
</evidence>
<feature type="transmembrane region" description="Helical" evidence="6">
    <location>
        <begin position="82"/>
        <end position="101"/>
    </location>
</feature>
<sequence>MEVKVQTDEEVQRVIEQQLQPLLEHSPIPEKLMKTPLQRFIRKTFKGTAHLSNLLPTGTVLGFQMFSPILTNKGHCLTSATHSLTLGLLAACCASCFILSFTDSFRDAKGKVRYGLATSRGLWVIDGSVTLAPDVAAGYRLKFIDFVHAFMSIVVFAAVALFDQNIVKCFCPMPSEETKKLLVAVPLWTGVVCCLFFVVFPSKRHGIGFPLSRG</sequence>
<keyword evidence="5 6" id="KW-0472">Membrane</keyword>
<evidence type="ECO:0000256" key="1">
    <source>
        <dbReference type="ARBA" id="ARBA00004141"/>
    </source>
</evidence>
<feature type="transmembrane region" description="Helical" evidence="6">
    <location>
        <begin position="182"/>
        <end position="200"/>
    </location>
</feature>
<keyword evidence="8" id="KW-1185">Reference proteome</keyword>
<evidence type="ECO:0000256" key="2">
    <source>
        <dbReference type="ARBA" id="ARBA00008707"/>
    </source>
</evidence>
<comment type="subcellular location">
    <subcellularLocation>
        <location evidence="1">Membrane</location>
        <topology evidence="1">Multi-pass membrane protein</topology>
    </subcellularLocation>
</comment>
<feature type="transmembrane region" description="Helical" evidence="6">
    <location>
        <begin position="143"/>
        <end position="162"/>
    </location>
</feature>
<evidence type="ECO:0000256" key="4">
    <source>
        <dbReference type="ARBA" id="ARBA00022989"/>
    </source>
</evidence>
<dbReference type="InterPro" id="IPR007770">
    <property type="entry name" value="DMP"/>
</dbReference>
<proteinExistence type="inferred from homology"/>
<organism evidence="7 8">
    <name type="scientific">Vitis vinifera</name>
    <name type="common">Grape</name>
    <dbReference type="NCBI Taxonomy" id="29760"/>
    <lineage>
        <taxon>Eukaryota</taxon>
        <taxon>Viridiplantae</taxon>
        <taxon>Streptophyta</taxon>
        <taxon>Embryophyta</taxon>
        <taxon>Tracheophyta</taxon>
        <taxon>Spermatophyta</taxon>
        <taxon>Magnoliopsida</taxon>
        <taxon>eudicotyledons</taxon>
        <taxon>Gunneridae</taxon>
        <taxon>Pentapetalae</taxon>
        <taxon>rosids</taxon>
        <taxon>Vitales</taxon>
        <taxon>Vitaceae</taxon>
        <taxon>Viteae</taxon>
        <taxon>Vitis</taxon>
    </lineage>
</organism>
<dbReference type="PANTHER" id="PTHR31621">
    <property type="entry name" value="PROTEIN DMP3"/>
    <property type="match status" value="1"/>
</dbReference>
<protein>
    <recommendedName>
        <fullName evidence="9">Protein DMP6</fullName>
    </recommendedName>
</protein>